<feature type="transmembrane region" description="Helical" evidence="3">
    <location>
        <begin position="64"/>
        <end position="85"/>
    </location>
</feature>
<dbReference type="InterPro" id="IPR035965">
    <property type="entry name" value="PAS-like_dom_sf"/>
</dbReference>
<dbReference type="EMBL" id="JADLZT010000007">
    <property type="protein sequence ID" value="MBF6025229.1"/>
    <property type="molecule type" value="Genomic_DNA"/>
</dbReference>
<dbReference type="CDD" id="cd01949">
    <property type="entry name" value="GGDEF"/>
    <property type="match status" value="1"/>
</dbReference>
<dbReference type="Pfam" id="PF08448">
    <property type="entry name" value="PAS_4"/>
    <property type="match status" value="1"/>
</dbReference>
<feature type="transmembrane region" description="Helical" evidence="3">
    <location>
        <begin position="175"/>
        <end position="194"/>
    </location>
</feature>
<dbReference type="InterPro" id="IPR043128">
    <property type="entry name" value="Rev_trsase/Diguanyl_cyclase"/>
</dbReference>
<evidence type="ECO:0000313" key="8">
    <source>
        <dbReference type="Proteomes" id="UP001429984"/>
    </source>
</evidence>
<dbReference type="SMART" id="SM00267">
    <property type="entry name" value="GGDEF"/>
    <property type="match status" value="1"/>
</dbReference>
<keyword evidence="8" id="KW-1185">Reference proteome</keyword>
<dbReference type="NCBIfam" id="TIGR00254">
    <property type="entry name" value="GGDEF"/>
    <property type="match status" value="1"/>
</dbReference>
<evidence type="ECO:0000256" key="3">
    <source>
        <dbReference type="SAM" id="Phobius"/>
    </source>
</evidence>
<dbReference type="SUPFAM" id="SSF55785">
    <property type="entry name" value="PYP-like sensor domain (PAS domain)"/>
    <property type="match status" value="2"/>
</dbReference>
<dbReference type="InterPro" id="IPR050469">
    <property type="entry name" value="Diguanylate_Cyclase"/>
</dbReference>
<feature type="domain" description="GGDEF" evidence="6">
    <location>
        <begin position="617"/>
        <end position="747"/>
    </location>
</feature>
<accession>A0ABS0BDY5</accession>
<keyword evidence="3" id="KW-1133">Transmembrane helix</keyword>
<dbReference type="CDD" id="cd00130">
    <property type="entry name" value="PAS"/>
    <property type="match status" value="2"/>
</dbReference>
<reference evidence="7 8" key="1">
    <citation type="submission" date="2020-11" db="EMBL/GenBank/DDBJ databases">
        <title>Draft Genome Sequence and Secondary Metabolite Biosynthetic Potential of the Lysobacter niastensis Type strain DSM 18481.</title>
        <authorList>
            <person name="Turrini P."/>
            <person name="Artuso I."/>
            <person name="Tescari M."/>
            <person name="Lugli G.A."/>
            <person name="Frangipani E."/>
            <person name="Ventura M."/>
            <person name="Visca P."/>
        </authorList>
    </citation>
    <scope>NUCLEOTIDE SEQUENCE [LARGE SCALE GENOMIC DNA]</scope>
    <source>
        <strain evidence="7 8">DSM 18481</strain>
    </source>
</reference>
<dbReference type="PANTHER" id="PTHR45138">
    <property type="entry name" value="REGULATORY COMPONENTS OF SENSORY TRANSDUCTION SYSTEM"/>
    <property type="match status" value="1"/>
</dbReference>
<dbReference type="Gene3D" id="3.30.70.270">
    <property type="match status" value="1"/>
</dbReference>
<dbReference type="PROSITE" id="PS50887">
    <property type="entry name" value="GGDEF"/>
    <property type="match status" value="1"/>
</dbReference>
<keyword evidence="3" id="KW-0472">Membrane</keyword>
<feature type="transmembrane region" description="Helical" evidence="3">
    <location>
        <begin position="206"/>
        <end position="224"/>
    </location>
</feature>
<dbReference type="Pfam" id="PF13426">
    <property type="entry name" value="PAS_9"/>
    <property type="match status" value="1"/>
</dbReference>
<feature type="transmembrane region" description="Helical" evidence="3">
    <location>
        <begin position="274"/>
        <end position="297"/>
    </location>
</feature>
<dbReference type="Pfam" id="PF00990">
    <property type="entry name" value="GGDEF"/>
    <property type="match status" value="1"/>
</dbReference>
<protein>
    <recommendedName>
        <fullName evidence="1">diguanylate cyclase</fullName>
        <ecNumber evidence="1">2.7.7.65</ecNumber>
    </recommendedName>
</protein>
<feature type="domain" description="PAC" evidence="5">
    <location>
        <begin position="524"/>
        <end position="578"/>
    </location>
</feature>
<feature type="domain" description="PAC" evidence="5">
    <location>
        <begin position="391"/>
        <end position="443"/>
    </location>
</feature>
<name>A0ABS0BDY5_9GAMM</name>
<evidence type="ECO:0000259" key="4">
    <source>
        <dbReference type="PROSITE" id="PS50112"/>
    </source>
</evidence>
<evidence type="ECO:0000259" key="5">
    <source>
        <dbReference type="PROSITE" id="PS50113"/>
    </source>
</evidence>
<gene>
    <name evidence="7" type="ORF">IU514_14440</name>
</gene>
<dbReference type="Proteomes" id="UP001429984">
    <property type="component" value="Unassembled WGS sequence"/>
</dbReference>
<feature type="transmembrane region" description="Helical" evidence="3">
    <location>
        <begin position="28"/>
        <end position="52"/>
    </location>
</feature>
<dbReference type="PROSITE" id="PS50112">
    <property type="entry name" value="PAS"/>
    <property type="match status" value="1"/>
</dbReference>
<dbReference type="SUPFAM" id="SSF55073">
    <property type="entry name" value="Nucleotide cyclase"/>
    <property type="match status" value="1"/>
</dbReference>
<comment type="caution">
    <text evidence="7">The sequence shown here is derived from an EMBL/GenBank/DDBJ whole genome shotgun (WGS) entry which is preliminary data.</text>
</comment>
<proteinExistence type="predicted"/>
<dbReference type="InterPro" id="IPR013656">
    <property type="entry name" value="PAS_4"/>
</dbReference>
<dbReference type="InterPro" id="IPR000014">
    <property type="entry name" value="PAS"/>
</dbReference>
<evidence type="ECO:0000313" key="7">
    <source>
        <dbReference type="EMBL" id="MBF6025229.1"/>
    </source>
</evidence>
<dbReference type="InterPro" id="IPR001610">
    <property type="entry name" value="PAC"/>
</dbReference>
<evidence type="ECO:0000256" key="2">
    <source>
        <dbReference type="ARBA" id="ARBA00034247"/>
    </source>
</evidence>
<keyword evidence="3" id="KW-0812">Transmembrane</keyword>
<dbReference type="PANTHER" id="PTHR45138:SF9">
    <property type="entry name" value="DIGUANYLATE CYCLASE DGCM-RELATED"/>
    <property type="match status" value="1"/>
</dbReference>
<dbReference type="PROSITE" id="PS50113">
    <property type="entry name" value="PAC"/>
    <property type="match status" value="2"/>
</dbReference>
<dbReference type="InterPro" id="IPR029787">
    <property type="entry name" value="Nucleotide_cyclase"/>
</dbReference>
<sequence length="753" mass="83055">MSAASHAPRSAAIASVGEFVDDSIVRRLLYASQVCALMVATVGVLVLVGWQADIELFKSIHSELGAMAPFSAVAFVLAGAALLLLRPDYDRTWWGRVARVLPWVVVAISALTLAEYLLDLNLGIDELLFLDPHGEVQDEHHGRMSVVGALGFGMLGTALLLIRLDSRTAQRLARLLALATGAMLLMGLLAFLYGKSSLYARPMFHGVALHTFAALLLLAIGILAIQPARGFKTLLASAGVGGRFARRLLPFAFATPLALAWLRMRGEQAGLYPAGIGVDLMVVTMVAIFVSVIWWNARLLDVADTKSRQARAALREYADEMADLYERAPCGYHSLDADGVFVRINDTELSWLGYERDEVVGKLAFRDLLTPENANFFEEVFKTFKSQGEVKDVEFEIRRKDGSAMPISVSATAVRDAAGRFVMSRSTVFDITERRLARQALARVNEQVRQRLMEIEQIYRYAPVGLCTLNREYRYLRINERMAQINGIPAEAHIGKSIWEIVPHLADQLVEIYRPVCERGEPVVEVEIHGRTRQDPENDHDFLASYFPLKNGSGEVIGMTGAVLDITERKRTEQALRESEAAIRALSLTDPLTGLANRRRLDEAVRSEVHRVQRYGGHLSVVIADLDHFKRVNDEHGHQVGDSVLHEFACLIRTHCRDTDLVARFGGEEFVILMPEVGASDAQACAQRIRTTLAQTVIPPLTLPITASFGVAEYVPDESEGSLLRRADKALYRGKAAGRNCVVLAEAEACSSG</sequence>
<dbReference type="NCBIfam" id="TIGR00229">
    <property type="entry name" value="sensory_box"/>
    <property type="match status" value="2"/>
</dbReference>
<feature type="domain" description="PAS" evidence="4">
    <location>
        <begin position="317"/>
        <end position="388"/>
    </location>
</feature>
<dbReference type="InterPro" id="IPR000700">
    <property type="entry name" value="PAS-assoc_C"/>
</dbReference>
<feature type="transmembrane region" description="Helical" evidence="3">
    <location>
        <begin position="144"/>
        <end position="163"/>
    </location>
</feature>
<evidence type="ECO:0000256" key="1">
    <source>
        <dbReference type="ARBA" id="ARBA00012528"/>
    </source>
</evidence>
<evidence type="ECO:0000259" key="6">
    <source>
        <dbReference type="PROSITE" id="PS50887"/>
    </source>
</evidence>
<dbReference type="SMART" id="SM00086">
    <property type="entry name" value="PAC"/>
    <property type="match status" value="1"/>
</dbReference>
<dbReference type="InterPro" id="IPR000160">
    <property type="entry name" value="GGDEF_dom"/>
</dbReference>
<organism evidence="7 8">
    <name type="scientific">Lysobacter niastensis</name>
    <dbReference type="NCBI Taxonomy" id="380629"/>
    <lineage>
        <taxon>Bacteria</taxon>
        <taxon>Pseudomonadati</taxon>
        <taxon>Pseudomonadota</taxon>
        <taxon>Gammaproteobacteria</taxon>
        <taxon>Lysobacterales</taxon>
        <taxon>Lysobacteraceae</taxon>
        <taxon>Lysobacter</taxon>
    </lineage>
</organism>
<comment type="catalytic activity">
    <reaction evidence="2">
        <text>2 GTP = 3',3'-c-di-GMP + 2 diphosphate</text>
        <dbReference type="Rhea" id="RHEA:24898"/>
        <dbReference type="ChEBI" id="CHEBI:33019"/>
        <dbReference type="ChEBI" id="CHEBI:37565"/>
        <dbReference type="ChEBI" id="CHEBI:58805"/>
        <dbReference type="EC" id="2.7.7.65"/>
    </reaction>
</comment>
<dbReference type="Gene3D" id="3.30.450.20">
    <property type="entry name" value="PAS domain"/>
    <property type="match status" value="2"/>
</dbReference>
<dbReference type="SMART" id="SM00091">
    <property type="entry name" value="PAS"/>
    <property type="match status" value="2"/>
</dbReference>
<dbReference type="EC" id="2.7.7.65" evidence="1"/>
<feature type="transmembrane region" description="Helical" evidence="3">
    <location>
        <begin position="97"/>
        <end position="118"/>
    </location>
</feature>